<name>A0A6A4H9C1_9AGAR</name>
<protein>
    <submittedName>
        <fullName evidence="1">Uncharacterized protein</fullName>
    </submittedName>
</protein>
<dbReference type="Proteomes" id="UP000799118">
    <property type="component" value="Unassembled WGS sequence"/>
</dbReference>
<organism evidence="1 2">
    <name type="scientific">Gymnopus androsaceus JB14</name>
    <dbReference type="NCBI Taxonomy" id="1447944"/>
    <lineage>
        <taxon>Eukaryota</taxon>
        <taxon>Fungi</taxon>
        <taxon>Dikarya</taxon>
        <taxon>Basidiomycota</taxon>
        <taxon>Agaricomycotina</taxon>
        <taxon>Agaricomycetes</taxon>
        <taxon>Agaricomycetidae</taxon>
        <taxon>Agaricales</taxon>
        <taxon>Marasmiineae</taxon>
        <taxon>Omphalotaceae</taxon>
        <taxon>Gymnopus</taxon>
    </lineage>
</organism>
<reference evidence="1" key="1">
    <citation type="journal article" date="2019" name="Environ. Microbiol.">
        <title>Fungal ecological strategies reflected in gene transcription - a case study of two litter decomposers.</title>
        <authorList>
            <person name="Barbi F."/>
            <person name="Kohler A."/>
            <person name="Barry K."/>
            <person name="Baskaran P."/>
            <person name="Daum C."/>
            <person name="Fauchery L."/>
            <person name="Ihrmark K."/>
            <person name="Kuo A."/>
            <person name="LaButti K."/>
            <person name="Lipzen A."/>
            <person name="Morin E."/>
            <person name="Grigoriev I.V."/>
            <person name="Henrissat B."/>
            <person name="Lindahl B."/>
            <person name="Martin F."/>
        </authorList>
    </citation>
    <scope>NUCLEOTIDE SEQUENCE</scope>
    <source>
        <strain evidence="1">JB14</strain>
    </source>
</reference>
<keyword evidence="2" id="KW-1185">Reference proteome</keyword>
<dbReference type="EMBL" id="ML769563">
    <property type="protein sequence ID" value="KAE9393807.1"/>
    <property type="molecule type" value="Genomic_DNA"/>
</dbReference>
<gene>
    <name evidence="1" type="ORF">BT96DRAFT_999087</name>
</gene>
<accession>A0A6A4H9C1</accession>
<sequence>MPHPEIYFIVPRFHDPPQYSAMLLSNSSSLFAARSYCLSWTPRCRYRIGARIQLMMLRSTLVLLRASFFIRPSTLSKNPTRYGTQTSESTSLLYASDLLMSVALLSHFHASKAENKAEDVEDKLIYFSHQEFAEPLPLAIQLTQNMDFLLGSLIFLSSYLRLHLATSESSSSHQSHLLLSILDLRLSTITQSYGPDGLGV</sequence>
<evidence type="ECO:0000313" key="1">
    <source>
        <dbReference type="EMBL" id="KAE9393807.1"/>
    </source>
</evidence>
<dbReference type="AlphaFoldDB" id="A0A6A4H9C1"/>
<proteinExistence type="predicted"/>
<evidence type="ECO:0000313" key="2">
    <source>
        <dbReference type="Proteomes" id="UP000799118"/>
    </source>
</evidence>